<dbReference type="InterPro" id="IPR027417">
    <property type="entry name" value="P-loop_NTPase"/>
</dbReference>
<reference evidence="1 2" key="1">
    <citation type="submission" date="2018-08" db="EMBL/GenBank/DDBJ databases">
        <authorList>
            <person name="Khan S.A."/>
        </authorList>
    </citation>
    <scope>NUCLEOTIDE SEQUENCE [LARGE SCALE GENOMIC DNA]</scope>
    <source>
        <strain evidence="1 2">GTF-13</strain>
    </source>
</reference>
<dbReference type="Proteomes" id="UP000280792">
    <property type="component" value="Unassembled WGS sequence"/>
</dbReference>
<evidence type="ECO:0000313" key="1">
    <source>
        <dbReference type="EMBL" id="RRJ82595.1"/>
    </source>
</evidence>
<protein>
    <recommendedName>
        <fullName evidence="3">Transposase</fullName>
    </recommendedName>
</protein>
<dbReference type="Pfam" id="PF05621">
    <property type="entry name" value="TniB"/>
    <property type="match status" value="1"/>
</dbReference>
<accession>A0A3P3VIN7</accession>
<dbReference type="InterPro" id="IPR008868">
    <property type="entry name" value="TniB"/>
</dbReference>
<dbReference type="AlphaFoldDB" id="A0A3P3VIN7"/>
<reference evidence="1 2" key="2">
    <citation type="submission" date="2018-12" db="EMBL/GenBank/DDBJ databases">
        <title>Simiduia agarivorans gen. nov., sp. nov., a marine, agarolytic bacterium isolated from shallow coastal water from Keelung, Taiwan.</title>
        <authorList>
            <person name="Shieh W.Y."/>
        </authorList>
    </citation>
    <scope>NUCLEOTIDE SEQUENCE [LARGE SCALE GENOMIC DNA]</scope>
    <source>
        <strain evidence="1 2">GTF-13</strain>
    </source>
</reference>
<sequence>MTTNQSNEMAQVIHRARLNFSSYKAAYDAVCRLHETVCTQTSNSFGMTIKAPSGGGKTTMIEAVGENFQPIDKGTYVERPVVIFSIPPRPGIISTGMVILDAMGAHYPRNATTRDISKILLIQIINCKTRILIIDESQEMVERGTQKQHRELADWLKWLMNETKVSIVMVGLPILTRLLDSNSQLKRRFSETHSISGWNLESKASMEEFQAVLYTLIESSGYRKDCRIIEDTKFLEQLHYATNGLIAHMVTITAEAVRLSAEDRGKGLKVSHFEEAFKLKIWAEVSLDRNPFSSSFNHEPLTRFGEPFYEEG</sequence>
<gene>
    <name evidence="1" type="ORF">D0544_12070</name>
</gene>
<comment type="caution">
    <text evidence="1">The sequence shown here is derived from an EMBL/GenBank/DDBJ whole genome shotgun (WGS) entry which is preliminary data.</text>
</comment>
<evidence type="ECO:0000313" key="2">
    <source>
        <dbReference type="Proteomes" id="UP000280792"/>
    </source>
</evidence>
<organism evidence="1 2">
    <name type="scientific">Aestuariirhabdus litorea</name>
    <dbReference type="NCBI Taxonomy" id="2528527"/>
    <lineage>
        <taxon>Bacteria</taxon>
        <taxon>Pseudomonadati</taxon>
        <taxon>Pseudomonadota</taxon>
        <taxon>Gammaproteobacteria</taxon>
        <taxon>Oceanospirillales</taxon>
        <taxon>Aestuariirhabdaceae</taxon>
        <taxon>Aestuariirhabdus</taxon>
    </lineage>
</organism>
<dbReference type="EMBL" id="QWEZ01000002">
    <property type="protein sequence ID" value="RRJ82595.1"/>
    <property type="molecule type" value="Genomic_DNA"/>
</dbReference>
<dbReference type="SUPFAM" id="SSF52540">
    <property type="entry name" value="P-loop containing nucleoside triphosphate hydrolases"/>
    <property type="match status" value="1"/>
</dbReference>
<evidence type="ECO:0008006" key="3">
    <source>
        <dbReference type="Google" id="ProtNLM"/>
    </source>
</evidence>
<dbReference type="Gene3D" id="3.40.50.300">
    <property type="entry name" value="P-loop containing nucleotide triphosphate hydrolases"/>
    <property type="match status" value="1"/>
</dbReference>
<name>A0A3P3VIN7_9GAMM</name>
<keyword evidence="2" id="KW-1185">Reference proteome</keyword>
<proteinExistence type="predicted"/>
<dbReference type="RefSeq" id="WP_125016475.1">
    <property type="nucleotide sequence ID" value="NZ_QWEZ01000002.1"/>
</dbReference>